<dbReference type="Gene3D" id="3.90.1580.10">
    <property type="entry name" value="paralog of FGE (formylglycine-generating enzyme)"/>
    <property type="match status" value="2"/>
</dbReference>
<accession>A0A137RHQ3</accession>
<dbReference type="InterPro" id="IPR051043">
    <property type="entry name" value="Sulfatase_Mod_Factor_Kinase"/>
</dbReference>
<feature type="domain" description="Sulfatase-modifying factor enzyme-like" evidence="1">
    <location>
        <begin position="60"/>
        <end position="379"/>
    </location>
</feature>
<organism evidence="2 3">
    <name type="scientific">Aequorivita aquimaris</name>
    <dbReference type="NCBI Taxonomy" id="1548749"/>
    <lineage>
        <taxon>Bacteria</taxon>
        <taxon>Pseudomonadati</taxon>
        <taxon>Bacteroidota</taxon>
        <taxon>Flavobacteriia</taxon>
        <taxon>Flavobacteriales</taxon>
        <taxon>Flavobacteriaceae</taxon>
        <taxon>Aequorivita</taxon>
    </lineage>
</organism>
<dbReference type="InterPro" id="IPR005532">
    <property type="entry name" value="SUMF_dom"/>
</dbReference>
<dbReference type="Proteomes" id="UP000070138">
    <property type="component" value="Unassembled WGS sequence"/>
</dbReference>
<dbReference type="STRING" id="1548749.LS48_07995"/>
<dbReference type="PANTHER" id="PTHR23150:SF19">
    <property type="entry name" value="FORMYLGLYCINE-GENERATING ENZYME"/>
    <property type="match status" value="1"/>
</dbReference>
<dbReference type="NCBIfam" id="TIGR03524">
    <property type="entry name" value="GldJ"/>
    <property type="match status" value="1"/>
</dbReference>
<gene>
    <name evidence="2" type="ORF">LS48_07995</name>
</gene>
<dbReference type="PANTHER" id="PTHR23150">
    <property type="entry name" value="SULFATASE MODIFYING FACTOR 1, 2"/>
    <property type="match status" value="1"/>
</dbReference>
<dbReference type="AlphaFoldDB" id="A0A137RHQ3"/>
<keyword evidence="3" id="KW-1185">Reference proteome</keyword>
<dbReference type="InterPro" id="IPR042095">
    <property type="entry name" value="SUMF_sf"/>
</dbReference>
<dbReference type="InterPro" id="IPR019865">
    <property type="entry name" value="Glid_motil-assoc_lipo_GldJ"/>
</dbReference>
<proteinExistence type="predicted"/>
<dbReference type="PATRIC" id="fig|1548749.3.peg.1687"/>
<dbReference type="EMBL" id="JRWG01000004">
    <property type="protein sequence ID" value="KXN99012.1"/>
    <property type="molecule type" value="Genomic_DNA"/>
</dbReference>
<sequence>MMLRKNLALKLFVTVIVASLFVGCNKTRDYKNSSRATGWKMNAKEGGFQYDPQTKEQETGPGLVFVEGGTFTMGRVQDDPMHDWNNSPNQQHVQSFYMDETEVTNLMYLEYLDWLKKVFPPSDENYRRIYEGAVPDTLVWRNRLGFNEVMTNNYLRHPAYAEYPVVGVSWVQAVEFSNWRTDRVNEMVLETAGVTARNARYDVEPGETFNTETYLNAPTLTYGGNDSITRGGKKSESIAKRSKDSTNLYIQRKDGLLMPSYRLPTEAEWEYAALGLVGLRNYNVYRGKKKYPWEGQYTRSGKRRSRGDQLANFKQGDGDYGGIAGWSDDGADITAQVKSYEPNDFGLYDMAGNVAEWVADVYRPIVDDEFNDFNYYRGNVYTKNAIGEDGKVKVVTMDSIIYDTLSNGKIVARNLPGEILQVPVDENETYLRTNFSESDNRDYRDGDKRSSRYYQSFADDESESGDGTNRMYNSPIQKVYADSTGALDRQYDKSSSRTTLVDNEVRVYKGGSWRDRDYWLDPAQRRYFPQDMATDYIGFRCAMSRVGSKSKKGKRPRN</sequence>
<dbReference type="PROSITE" id="PS51257">
    <property type="entry name" value="PROKAR_LIPOPROTEIN"/>
    <property type="match status" value="1"/>
</dbReference>
<evidence type="ECO:0000313" key="2">
    <source>
        <dbReference type="EMBL" id="KXN99012.1"/>
    </source>
</evidence>
<reference evidence="3" key="1">
    <citation type="submission" date="2014-10" db="EMBL/GenBank/DDBJ databases">
        <title>Genome sequencing of Vitellibacter sp. D-24.</title>
        <authorList>
            <person name="Thevarajoo S."/>
            <person name="Selvaratnam C."/>
            <person name="Goh K.M."/>
            <person name="Chong C.S."/>
        </authorList>
    </citation>
    <scope>NUCLEOTIDE SEQUENCE [LARGE SCALE GENOMIC DNA]</scope>
    <source>
        <strain evidence="3">D-24</strain>
    </source>
</reference>
<protein>
    <submittedName>
        <fullName evidence="2">Gliding motility protein GldJ</fullName>
    </submittedName>
</protein>
<reference evidence="2 3" key="2">
    <citation type="journal article" date="2016" name="Int. J. Syst. Evol. Microbiol.">
        <title>Vitellibacter aquimaris sp. nov., a marine bacterium isolated from seawater.</title>
        <authorList>
            <person name="Thevarajoo S."/>
            <person name="Selvaratnam C."/>
            <person name="Goh K.M."/>
            <person name="Hong K.W."/>
            <person name="Chan X.Y."/>
            <person name="Chan K.G."/>
            <person name="Chong C.S."/>
        </authorList>
    </citation>
    <scope>NUCLEOTIDE SEQUENCE [LARGE SCALE GENOMIC DNA]</scope>
    <source>
        <strain evidence="2 3">D-24</strain>
    </source>
</reference>
<dbReference type="SUPFAM" id="SSF56436">
    <property type="entry name" value="C-type lectin-like"/>
    <property type="match status" value="1"/>
</dbReference>
<evidence type="ECO:0000313" key="3">
    <source>
        <dbReference type="Proteomes" id="UP000070138"/>
    </source>
</evidence>
<dbReference type="InterPro" id="IPR016187">
    <property type="entry name" value="CTDL_fold"/>
</dbReference>
<dbReference type="GO" id="GO:0120147">
    <property type="term" value="F:formylglycine-generating oxidase activity"/>
    <property type="evidence" value="ECO:0007669"/>
    <property type="project" value="TreeGrafter"/>
</dbReference>
<dbReference type="Pfam" id="PF03781">
    <property type="entry name" value="FGE-sulfatase"/>
    <property type="match status" value="1"/>
</dbReference>
<name>A0A137RHQ3_9FLAO</name>
<comment type="caution">
    <text evidence="2">The sequence shown here is derived from an EMBL/GenBank/DDBJ whole genome shotgun (WGS) entry which is preliminary data.</text>
</comment>
<evidence type="ECO:0000259" key="1">
    <source>
        <dbReference type="Pfam" id="PF03781"/>
    </source>
</evidence>